<evidence type="ECO:0000313" key="2">
    <source>
        <dbReference type="EMBL" id="KYM93223.1"/>
    </source>
</evidence>
<evidence type="ECO:0000256" key="1">
    <source>
        <dbReference type="SAM" id="MobiDB-lite"/>
    </source>
</evidence>
<dbReference type="Proteomes" id="UP000078540">
    <property type="component" value="Unassembled WGS sequence"/>
</dbReference>
<feature type="compositionally biased region" description="Basic and acidic residues" evidence="1">
    <location>
        <begin position="80"/>
        <end position="91"/>
    </location>
</feature>
<proteinExistence type="predicted"/>
<accession>A0A195BZ77</accession>
<sequence length="134" mass="15222">MARWPDGPSCGDNSRETFPLASEEEATIRDSSAAGVSGISTEPSHPPNGECRPRFDSFLIPHFFARTKYRAYRRRPPSARRADFKRSDRTSRNVAPRRPSGSRKTLFIETPFWGRRNSLGDPIFVNIHPYREAG</sequence>
<evidence type="ECO:0000313" key="3">
    <source>
        <dbReference type="Proteomes" id="UP000078540"/>
    </source>
</evidence>
<organism evidence="2 3">
    <name type="scientific">Atta colombica</name>
    <dbReference type="NCBI Taxonomy" id="520822"/>
    <lineage>
        <taxon>Eukaryota</taxon>
        <taxon>Metazoa</taxon>
        <taxon>Ecdysozoa</taxon>
        <taxon>Arthropoda</taxon>
        <taxon>Hexapoda</taxon>
        <taxon>Insecta</taxon>
        <taxon>Pterygota</taxon>
        <taxon>Neoptera</taxon>
        <taxon>Endopterygota</taxon>
        <taxon>Hymenoptera</taxon>
        <taxon>Apocrita</taxon>
        <taxon>Aculeata</taxon>
        <taxon>Formicoidea</taxon>
        <taxon>Formicidae</taxon>
        <taxon>Myrmicinae</taxon>
        <taxon>Atta</taxon>
    </lineage>
</organism>
<name>A0A195BZ77_9HYME</name>
<feature type="region of interest" description="Disordered" evidence="1">
    <location>
        <begin position="74"/>
        <end position="102"/>
    </location>
</feature>
<dbReference type="EMBL" id="KQ976394">
    <property type="protein sequence ID" value="KYM93223.1"/>
    <property type="molecule type" value="Genomic_DNA"/>
</dbReference>
<gene>
    <name evidence="2" type="ORF">ALC53_00159</name>
</gene>
<protein>
    <submittedName>
        <fullName evidence="2">Uncharacterized protein</fullName>
    </submittedName>
</protein>
<dbReference type="AlphaFoldDB" id="A0A195BZ77"/>
<feature type="region of interest" description="Disordered" evidence="1">
    <location>
        <begin position="1"/>
        <end position="52"/>
    </location>
</feature>
<reference evidence="2 3" key="1">
    <citation type="submission" date="2015-09" db="EMBL/GenBank/DDBJ databases">
        <title>Atta colombica WGS genome.</title>
        <authorList>
            <person name="Nygaard S."/>
            <person name="Hu H."/>
            <person name="Boomsma J."/>
            <person name="Zhang G."/>
        </authorList>
    </citation>
    <scope>NUCLEOTIDE SEQUENCE [LARGE SCALE GENOMIC DNA]</scope>
    <source>
        <strain evidence="2">Treedump-2</strain>
        <tissue evidence="2">Whole body</tissue>
    </source>
</reference>
<keyword evidence="3" id="KW-1185">Reference proteome</keyword>